<proteinExistence type="predicted"/>
<evidence type="ECO:0000259" key="1">
    <source>
        <dbReference type="Pfam" id="PF13439"/>
    </source>
</evidence>
<gene>
    <name evidence="2" type="ORF">AVDCRST_MAG64-163</name>
</gene>
<sequence length="60" mass="6282">MKVALVILHADPARGGAERYTADLAAALGKRGHDVTVLSSDERAVRKRWLGGAGVAVQSL</sequence>
<name>A0A6J4MXG4_9BACT</name>
<organism evidence="2">
    <name type="scientific">uncultured Phycisphaerae bacterium</name>
    <dbReference type="NCBI Taxonomy" id="904963"/>
    <lineage>
        <taxon>Bacteria</taxon>
        <taxon>Pseudomonadati</taxon>
        <taxon>Planctomycetota</taxon>
        <taxon>Phycisphaerae</taxon>
        <taxon>environmental samples</taxon>
    </lineage>
</organism>
<accession>A0A6J4MXG4</accession>
<dbReference type="GO" id="GO:0016757">
    <property type="term" value="F:glycosyltransferase activity"/>
    <property type="evidence" value="ECO:0007669"/>
    <property type="project" value="UniProtKB-ARBA"/>
</dbReference>
<dbReference type="EMBL" id="CADCUQ010000001">
    <property type="protein sequence ID" value="CAA9371559.1"/>
    <property type="molecule type" value="Genomic_DNA"/>
</dbReference>
<protein>
    <recommendedName>
        <fullName evidence="1">Glycosyltransferase subfamily 4-like N-terminal domain-containing protein</fullName>
    </recommendedName>
</protein>
<dbReference type="Pfam" id="PF13439">
    <property type="entry name" value="Glyco_transf_4"/>
    <property type="match status" value="1"/>
</dbReference>
<dbReference type="InterPro" id="IPR028098">
    <property type="entry name" value="Glyco_trans_4-like_N"/>
</dbReference>
<dbReference type="Gene3D" id="3.40.50.2000">
    <property type="entry name" value="Glycogen Phosphorylase B"/>
    <property type="match status" value="1"/>
</dbReference>
<dbReference type="SUPFAM" id="SSF53756">
    <property type="entry name" value="UDP-Glycosyltransferase/glycogen phosphorylase"/>
    <property type="match status" value="1"/>
</dbReference>
<feature type="domain" description="Glycosyltransferase subfamily 4-like N-terminal" evidence="1">
    <location>
        <begin position="15"/>
        <end position="45"/>
    </location>
</feature>
<reference evidence="2" key="1">
    <citation type="submission" date="2020-02" db="EMBL/GenBank/DDBJ databases">
        <authorList>
            <person name="Meier V. D."/>
        </authorList>
    </citation>
    <scope>NUCLEOTIDE SEQUENCE</scope>
    <source>
        <strain evidence="2">AVDCRST_MAG64</strain>
    </source>
</reference>
<evidence type="ECO:0000313" key="2">
    <source>
        <dbReference type="EMBL" id="CAA9371559.1"/>
    </source>
</evidence>
<dbReference type="AlphaFoldDB" id="A0A6J4MXG4"/>
<feature type="non-terminal residue" evidence="2">
    <location>
        <position position="60"/>
    </location>
</feature>